<sequence>MLISEDKLDGSKAQFATTLPGNPAQRETMGIAARQKILAHFPCERMVAETLALYQSTTAYSATAGGAERSSLFFMTSARDSPPYTRNRAASMEMEDNRSLPLSEYISLLYCLLYLFILLSSFFSKNSQ</sequence>
<keyword evidence="1" id="KW-0472">Membrane</keyword>
<feature type="transmembrane region" description="Helical" evidence="1">
    <location>
        <begin position="105"/>
        <end position="123"/>
    </location>
</feature>
<accession>A0A326U632</accession>
<name>A0A326U632_THEHA</name>
<dbReference type="EMBL" id="QKUF01000010">
    <property type="protein sequence ID" value="PZW28414.1"/>
    <property type="molecule type" value="Genomic_DNA"/>
</dbReference>
<reference evidence="2 3" key="1">
    <citation type="submission" date="2018-06" db="EMBL/GenBank/DDBJ databases">
        <title>Genomic Encyclopedia of Archaeal and Bacterial Type Strains, Phase II (KMG-II): from individual species to whole genera.</title>
        <authorList>
            <person name="Goeker M."/>
        </authorList>
    </citation>
    <scope>NUCLEOTIDE SEQUENCE [LARGE SCALE GENOMIC DNA]</scope>
    <source>
        <strain evidence="2 3">ATCC BAA-1881</strain>
    </source>
</reference>
<dbReference type="Proteomes" id="UP000248806">
    <property type="component" value="Unassembled WGS sequence"/>
</dbReference>
<comment type="caution">
    <text evidence="2">The sequence shown here is derived from an EMBL/GenBank/DDBJ whole genome shotgun (WGS) entry which is preliminary data.</text>
</comment>
<keyword evidence="3" id="KW-1185">Reference proteome</keyword>
<evidence type="ECO:0000313" key="3">
    <source>
        <dbReference type="Proteomes" id="UP000248806"/>
    </source>
</evidence>
<evidence type="ECO:0000313" key="2">
    <source>
        <dbReference type="EMBL" id="PZW28414.1"/>
    </source>
</evidence>
<gene>
    <name evidence="2" type="ORF">EI42_03168</name>
</gene>
<keyword evidence="1" id="KW-0812">Transmembrane</keyword>
<dbReference type="AlphaFoldDB" id="A0A326U632"/>
<keyword evidence="1" id="KW-1133">Transmembrane helix</keyword>
<proteinExistence type="predicted"/>
<organism evidence="2 3">
    <name type="scientific">Thermosporothrix hazakensis</name>
    <dbReference type="NCBI Taxonomy" id="644383"/>
    <lineage>
        <taxon>Bacteria</taxon>
        <taxon>Bacillati</taxon>
        <taxon>Chloroflexota</taxon>
        <taxon>Ktedonobacteria</taxon>
        <taxon>Ktedonobacterales</taxon>
        <taxon>Thermosporotrichaceae</taxon>
        <taxon>Thermosporothrix</taxon>
    </lineage>
</organism>
<evidence type="ECO:0000256" key="1">
    <source>
        <dbReference type="SAM" id="Phobius"/>
    </source>
</evidence>
<protein>
    <submittedName>
        <fullName evidence="2">Uncharacterized protein</fullName>
    </submittedName>
</protein>